<dbReference type="SUPFAM" id="SSF56854">
    <property type="entry name" value="Bcl-2 inhibitors of programmed cell death"/>
    <property type="match status" value="1"/>
</dbReference>
<feature type="non-terminal residue" evidence="9">
    <location>
        <position position="1"/>
    </location>
</feature>
<dbReference type="EMBL" id="JAAWVQ010013812">
    <property type="protein sequence ID" value="MBN3271795.1"/>
    <property type="molecule type" value="Genomic_DNA"/>
</dbReference>
<comment type="subcellular location">
    <subcellularLocation>
        <location evidence="2">Cytoplasm</location>
    </subcellularLocation>
    <subcellularLocation>
        <location evidence="1">Nucleus</location>
    </subcellularLocation>
</comment>
<evidence type="ECO:0000256" key="4">
    <source>
        <dbReference type="ARBA" id="ARBA00022490"/>
    </source>
</evidence>
<name>A0ABS2XC70_POLSP</name>
<evidence type="ECO:0000313" key="9">
    <source>
        <dbReference type="EMBL" id="MBN3271795.1"/>
    </source>
</evidence>
<accession>A0ABS2XC70</accession>
<keyword evidence="4" id="KW-0963">Cytoplasm</keyword>
<proteinExistence type="inferred from homology"/>
<dbReference type="InterPro" id="IPR046371">
    <property type="entry name" value="Bcl-2_BH1-3"/>
</dbReference>
<evidence type="ECO:0000256" key="6">
    <source>
        <dbReference type="ARBA" id="ARBA00023242"/>
    </source>
</evidence>
<evidence type="ECO:0000256" key="2">
    <source>
        <dbReference type="ARBA" id="ARBA00004496"/>
    </source>
</evidence>
<keyword evidence="5" id="KW-0053">Apoptosis</keyword>
<feature type="compositionally biased region" description="Basic and acidic residues" evidence="7">
    <location>
        <begin position="55"/>
        <end position="68"/>
    </location>
</feature>
<evidence type="ECO:0000256" key="7">
    <source>
        <dbReference type="SAM" id="MobiDB-lite"/>
    </source>
</evidence>
<dbReference type="PRINTS" id="PR01866">
    <property type="entry name" value="APOPREGMCL1"/>
</dbReference>
<sequence length="295" mass="31424">MSLTLLGLKRTSPNSVVQLNLCCGNGGPGGYAHLLPERSAGADAGTRGEPELVRGLAEKPEEPHRSDEPDSCPARTSKPARIACKAKGLPGFPLSTNEDGSLPSSPDTPVCGGVPGFEEPRPGGRLARETRAIIGEYLRGYAGLPAAARSRSEPLETLRRVADGVIEKHQYAFNGMINKLNVGQKTEVDFVTGVAESLFSDGTTNWGRVVSLVAFGAVVAKHLKQSGLEHCIEPLGERISSFLLRDKSEWMLNNGAWEGFVNFFHVEDTESSVRNALMTFAGLAGIGAGIALLMR</sequence>
<comment type="similarity">
    <text evidence="3">Belongs to the Bcl-2 family.</text>
</comment>
<evidence type="ECO:0000259" key="8">
    <source>
        <dbReference type="SMART" id="SM00337"/>
    </source>
</evidence>
<dbReference type="Proteomes" id="UP001166093">
    <property type="component" value="Unassembled WGS sequence"/>
</dbReference>
<evidence type="ECO:0000313" key="10">
    <source>
        <dbReference type="Proteomes" id="UP001166093"/>
    </source>
</evidence>
<dbReference type="InterPro" id="IPR013281">
    <property type="entry name" value="Apop_reg_Mc1"/>
</dbReference>
<dbReference type="InterPro" id="IPR026298">
    <property type="entry name" value="Bcl-2_fam"/>
</dbReference>
<dbReference type="PROSITE" id="PS50062">
    <property type="entry name" value="BCL2_FAMILY"/>
    <property type="match status" value="1"/>
</dbReference>
<feature type="domain" description="Bcl-2 Bcl-2 homology region 1-3" evidence="8">
    <location>
        <begin position="158"/>
        <end position="257"/>
    </location>
</feature>
<keyword evidence="10" id="KW-1185">Reference proteome</keyword>
<dbReference type="PANTHER" id="PTHR11256:SF46">
    <property type="entry name" value="INDUCED MYELOID LEUKEMIA CELL DIFFERENTIATION PROTEIN MCL-1"/>
    <property type="match status" value="1"/>
</dbReference>
<dbReference type="Pfam" id="PF00452">
    <property type="entry name" value="Bcl-2"/>
    <property type="match status" value="1"/>
</dbReference>
<evidence type="ECO:0000256" key="1">
    <source>
        <dbReference type="ARBA" id="ARBA00004123"/>
    </source>
</evidence>
<feature type="non-terminal residue" evidence="9">
    <location>
        <position position="295"/>
    </location>
</feature>
<evidence type="ECO:0000256" key="5">
    <source>
        <dbReference type="ARBA" id="ARBA00022703"/>
    </source>
</evidence>
<comment type="caution">
    <text evidence="9">The sequence shown here is derived from an EMBL/GenBank/DDBJ whole genome shotgun (WGS) entry which is preliminary data.</text>
</comment>
<protein>
    <submittedName>
        <fullName evidence="9">MCL1 protein</fullName>
    </submittedName>
</protein>
<reference evidence="9" key="1">
    <citation type="journal article" date="2021" name="Cell">
        <title>Tracing the genetic footprints of vertebrate landing in non-teleost ray-finned fishes.</title>
        <authorList>
            <person name="Bi X."/>
            <person name="Wang K."/>
            <person name="Yang L."/>
            <person name="Pan H."/>
            <person name="Jiang H."/>
            <person name="Wei Q."/>
            <person name="Fang M."/>
            <person name="Yu H."/>
            <person name="Zhu C."/>
            <person name="Cai Y."/>
            <person name="He Y."/>
            <person name="Gan X."/>
            <person name="Zeng H."/>
            <person name="Yu D."/>
            <person name="Zhu Y."/>
            <person name="Jiang H."/>
            <person name="Qiu Q."/>
            <person name="Yang H."/>
            <person name="Zhang Y.E."/>
            <person name="Wang W."/>
            <person name="Zhu M."/>
            <person name="He S."/>
            <person name="Zhang G."/>
        </authorList>
    </citation>
    <scope>NUCLEOTIDE SEQUENCE</scope>
    <source>
        <strain evidence="9">Pddl_001</strain>
    </source>
</reference>
<dbReference type="InterPro" id="IPR036834">
    <property type="entry name" value="Bcl-2-like_sf"/>
</dbReference>
<keyword evidence="6" id="KW-0539">Nucleus</keyword>
<organism evidence="9 10">
    <name type="scientific">Polyodon spathula</name>
    <name type="common">North American paddlefish</name>
    <name type="synonym">Squalus spathula</name>
    <dbReference type="NCBI Taxonomy" id="7913"/>
    <lineage>
        <taxon>Eukaryota</taxon>
        <taxon>Metazoa</taxon>
        <taxon>Chordata</taxon>
        <taxon>Craniata</taxon>
        <taxon>Vertebrata</taxon>
        <taxon>Euteleostomi</taxon>
        <taxon>Actinopterygii</taxon>
        <taxon>Chondrostei</taxon>
        <taxon>Acipenseriformes</taxon>
        <taxon>Polyodontidae</taxon>
        <taxon>Polyodon</taxon>
    </lineage>
</organism>
<dbReference type="InterPro" id="IPR002475">
    <property type="entry name" value="Bcl2-like"/>
</dbReference>
<evidence type="ECO:0000256" key="3">
    <source>
        <dbReference type="ARBA" id="ARBA00009458"/>
    </source>
</evidence>
<dbReference type="Gene3D" id="1.10.437.10">
    <property type="entry name" value="Blc2-like"/>
    <property type="match status" value="1"/>
</dbReference>
<dbReference type="SMART" id="SM00337">
    <property type="entry name" value="BCL"/>
    <property type="match status" value="1"/>
</dbReference>
<feature type="region of interest" description="Disordered" evidence="7">
    <location>
        <begin position="55"/>
        <end position="78"/>
    </location>
</feature>
<dbReference type="CDD" id="cd06845">
    <property type="entry name" value="Bcl-2_like"/>
    <property type="match status" value="1"/>
</dbReference>
<dbReference type="PANTHER" id="PTHR11256">
    <property type="entry name" value="BCL-2 RELATED"/>
    <property type="match status" value="1"/>
</dbReference>
<gene>
    <name evidence="9" type="primary">Mcl1</name>
    <name evidence="9" type="ORF">GTO93_0013336</name>
</gene>
<dbReference type="PRINTS" id="PR01862">
    <property type="entry name" value="BCL2FAMILY"/>
</dbReference>